<evidence type="ECO:0000313" key="2">
    <source>
        <dbReference type="Proteomes" id="UP000798662"/>
    </source>
</evidence>
<protein>
    <submittedName>
        <fullName evidence="1">Uncharacterized protein</fullName>
    </submittedName>
</protein>
<gene>
    <name evidence="1" type="ORF">I4F81_007545</name>
</gene>
<comment type="caution">
    <text evidence="1">The sequence shown here is derived from an EMBL/GenBank/DDBJ whole genome shotgun (WGS) entry which is preliminary data.</text>
</comment>
<name>A0ACC3C3W0_PYRYE</name>
<accession>A0ACC3C3W0</accession>
<proteinExistence type="predicted"/>
<keyword evidence="2" id="KW-1185">Reference proteome</keyword>
<evidence type="ECO:0000313" key="1">
    <source>
        <dbReference type="EMBL" id="KAK1865009.1"/>
    </source>
</evidence>
<sequence>MNDQSASSTDPRPPELVWSDALEGRVPWHPVGVAWGGERRRRHQVGLHVSATSQLNRSGLGVAEEYGAFLDELTFNSKRLINHLTSVAQENVAHAPTIATTIVARIAAVPADIKLPLLYLLDSICKNVGGVYTAAFAARIQSTFLDTYAVCAAPVRRSLLRMLGTWTPVFGEETVASLAHHVAAMDAAGPMPPPAVSVAPAAVGAAPGLPDGAAGALLPGQAGAVAGAEPGGPIAAGVGAAAGVSAPPLAAESPAHWRAPLELETDKLVALMAEAAAGGVAPRVEQLDALQALLDVLLQTQPDAPQRARISELQGQLATVRAGIVAMATAEAGGGGAAPPGSSPLDVARAFSLVSSPPDPPDAPAIGAQCRTQFARAAAAADASTGH</sequence>
<organism evidence="1 2">
    <name type="scientific">Pyropia yezoensis</name>
    <name type="common">Susabi-nori</name>
    <name type="synonym">Porphyra yezoensis</name>
    <dbReference type="NCBI Taxonomy" id="2788"/>
    <lineage>
        <taxon>Eukaryota</taxon>
        <taxon>Rhodophyta</taxon>
        <taxon>Bangiophyceae</taxon>
        <taxon>Bangiales</taxon>
        <taxon>Bangiaceae</taxon>
        <taxon>Pyropia</taxon>
    </lineage>
</organism>
<dbReference type="Proteomes" id="UP000798662">
    <property type="component" value="Chromosome 2"/>
</dbReference>
<reference evidence="1" key="1">
    <citation type="submission" date="2019-11" db="EMBL/GenBank/DDBJ databases">
        <title>Nori genome reveals adaptations in red seaweeds to the harsh intertidal environment.</title>
        <authorList>
            <person name="Wang D."/>
            <person name="Mao Y."/>
        </authorList>
    </citation>
    <scope>NUCLEOTIDE SEQUENCE</scope>
    <source>
        <tissue evidence="1">Gametophyte</tissue>
    </source>
</reference>
<dbReference type="EMBL" id="CM020619">
    <property type="protein sequence ID" value="KAK1865009.1"/>
    <property type="molecule type" value="Genomic_DNA"/>
</dbReference>